<keyword evidence="2" id="KW-1185">Reference proteome</keyword>
<evidence type="ECO:0000313" key="2">
    <source>
        <dbReference type="Proteomes" id="UP000635628"/>
    </source>
</evidence>
<dbReference type="Proteomes" id="UP000635628">
    <property type="component" value="Unassembled WGS sequence"/>
</dbReference>
<proteinExistence type="predicted"/>
<name>A0ACA8ZRW2_9GAMM</name>
<evidence type="ECO:0000313" key="1">
    <source>
        <dbReference type="EMBL" id="CAB5504222.1"/>
    </source>
</evidence>
<protein>
    <submittedName>
        <fullName evidence="1">Uncharacterized protein</fullName>
    </submittedName>
</protein>
<organism evidence="1 2">
    <name type="scientific">Bathymodiolus azoricus thioautotrophic gill symbiont</name>
    <dbReference type="NCBI Taxonomy" id="235205"/>
    <lineage>
        <taxon>Bacteria</taxon>
        <taxon>Pseudomonadati</taxon>
        <taxon>Pseudomonadota</taxon>
        <taxon>Gammaproteobacteria</taxon>
        <taxon>sulfur-oxidizing symbionts</taxon>
    </lineage>
</organism>
<sequence length="552" mass="63260">MRVYTIWFAGSIWQYNREGTTEVNQPICTCASGITKKTLCFLMNLLEPYHQTYTYDTGNNLTSLSHQANSGDWQQTLAIHPNNNRGTETQQSTSDFDANGNLLNLNNIGNLEWHYNNTLNKLTKADKPNTTEYYVYDYQGKRVRTVVESNNQTQSQRDYLPSLDLATNQTKQQSSTLHIGTHILGESSKDNTQTRYQLNSHLQSNTLELNDKAQTLSYEHYYPYGGTTIIAGKDKTQVQQKRYRYTGKERDDSSNLSYYGARYLAPWLTRWISPDSAGAVDGLNLYVYVGNNPLKYTDPTGYVQVIPVDMRPPYGEIDVLSPIEGTYQNNNLFYFPEAYERLENIVRTYPADKLNLLNNNTEFLIKSEESSNGALIIQAYSHPSYDIFRNTMYFSRGELVFTANLKSKYPNRRSGLNATEVTSYQYLGMTKIAGALNILPKTMLRQNITNSSTNEVIKIYKTDRNYPRFYNNFLRNSDNGRSSSRITNTFSLEVTSIKLKSIGNDIRLHLKPKMPLISAEEPLPPRGDIHEYFAPDSRLARIRRQTNRCAIL</sequence>
<reference evidence="1" key="1">
    <citation type="submission" date="2020-05" db="EMBL/GenBank/DDBJ databases">
        <authorList>
            <person name="Petersen J."/>
            <person name="Sayavedra L."/>
        </authorList>
    </citation>
    <scope>NUCLEOTIDE SEQUENCE</scope>
    <source>
        <strain evidence="1">B azoricus SOX Menez Gwen</strain>
    </source>
</reference>
<dbReference type="EMBL" id="CAESAP020000249">
    <property type="protein sequence ID" value="CAB5504222.1"/>
    <property type="molecule type" value="Genomic_DNA"/>
</dbReference>
<gene>
    <name evidence="1" type="ORF">AZO1586R_1722</name>
</gene>
<comment type="caution">
    <text evidence="1">The sequence shown here is derived from an EMBL/GenBank/DDBJ whole genome shotgun (WGS) entry which is preliminary data.</text>
</comment>
<accession>A0ACA8ZRW2</accession>